<keyword evidence="1" id="KW-1133">Transmembrane helix</keyword>
<comment type="caution">
    <text evidence="2">The sequence shown here is derived from an EMBL/GenBank/DDBJ whole genome shotgun (WGS) entry which is preliminary data.</text>
</comment>
<dbReference type="AlphaFoldDB" id="A0AA35SPK7"/>
<feature type="non-terminal residue" evidence="2">
    <location>
        <position position="1"/>
    </location>
</feature>
<accession>A0AA35SPK7</accession>
<gene>
    <name evidence="2" type="ORF">GBAR_LOCUS18572</name>
</gene>
<keyword evidence="1" id="KW-0812">Transmembrane</keyword>
<organism evidence="2 3">
    <name type="scientific">Geodia barretti</name>
    <name type="common">Barrett's horny sponge</name>
    <dbReference type="NCBI Taxonomy" id="519541"/>
    <lineage>
        <taxon>Eukaryota</taxon>
        <taxon>Metazoa</taxon>
        <taxon>Porifera</taxon>
        <taxon>Demospongiae</taxon>
        <taxon>Heteroscleromorpha</taxon>
        <taxon>Tetractinellida</taxon>
        <taxon>Astrophorina</taxon>
        <taxon>Geodiidae</taxon>
        <taxon>Geodia</taxon>
    </lineage>
</organism>
<evidence type="ECO:0000313" key="3">
    <source>
        <dbReference type="Proteomes" id="UP001174909"/>
    </source>
</evidence>
<feature type="transmembrane region" description="Helical" evidence="1">
    <location>
        <begin position="64"/>
        <end position="90"/>
    </location>
</feature>
<evidence type="ECO:0000313" key="2">
    <source>
        <dbReference type="EMBL" id="CAI8032912.1"/>
    </source>
</evidence>
<keyword evidence="3" id="KW-1185">Reference proteome</keyword>
<evidence type="ECO:0000256" key="1">
    <source>
        <dbReference type="SAM" id="Phobius"/>
    </source>
</evidence>
<sequence length="91" mass="10122">SSVLVSVGSWDCFVVRLKLVLTDKDSLDFVDNTTVLNRCRESWLAVKDSLTHHPPGSQGWAPSVLLSCHVVCICVCVFCVDILGFVYNYIM</sequence>
<protein>
    <submittedName>
        <fullName evidence="2">Uncharacterized protein</fullName>
    </submittedName>
</protein>
<dbReference type="Proteomes" id="UP001174909">
    <property type="component" value="Unassembled WGS sequence"/>
</dbReference>
<keyword evidence="1" id="KW-0472">Membrane</keyword>
<feature type="non-terminal residue" evidence="2">
    <location>
        <position position="91"/>
    </location>
</feature>
<name>A0AA35SPK7_GEOBA</name>
<proteinExistence type="predicted"/>
<reference evidence="2" key="1">
    <citation type="submission" date="2023-03" db="EMBL/GenBank/DDBJ databases">
        <authorList>
            <person name="Steffen K."/>
            <person name="Cardenas P."/>
        </authorList>
    </citation>
    <scope>NUCLEOTIDE SEQUENCE</scope>
</reference>
<dbReference type="EMBL" id="CASHTH010002633">
    <property type="protein sequence ID" value="CAI8032912.1"/>
    <property type="molecule type" value="Genomic_DNA"/>
</dbReference>